<name>A0A934UP25_9SPHI</name>
<dbReference type="AlphaFoldDB" id="A0A934UP25"/>
<reference evidence="2" key="1">
    <citation type="submission" date="2020-12" db="EMBL/GenBank/DDBJ databases">
        <title>Bacterial novel species Mucilaginibacter sp. SD-g isolated from soil.</title>
        <authorList>
            <person name="Jung H.-Y."/>
        </authorList>
    </citation>
    <scope>NUCLEOTIDE SEQUENCE</scope>
    <source>
        <strain evidence="2">SD-g</strain>
    </source>
</reference>
<evidence type="ECO:0000313" key="2">
    <source>
        <dbReference type="EMBL" id="MBK0380994.1"/>
    </source>
</evidence>
<protein>
    <recommendedName>
        <fullName evidence="4">MORN repeat protein</fullName>
    </recommendedName>
</protein>
<gene>
    <name evidence="2" type="ORF">I5M19_16835</name>
</gene>
<feature type="chain" id="PRO_5037090621" description="MORN repeat protein" evidence="1">
    <location>
        <begin position="21"/>
        <end position="233"/>
    </location>
</feature>
<evidence type="ECO:0000313" key="3">
    <source>
        <dbReference type="Proteomes" id="UP000613193"/>
    </source>
</evidence>
<organism evidence="2 3">
    <name type="scientific">Mucilaginibacter segetis</name>
    <dbReference type="NCBI Taxonomy" id="2793071"/>
    <lineage>
        <taxon>Bacteria</taxon>
        <taxon>Pseudomonadati</taxon>
        <taxon>Bacteroidota</taxon>
        <taxon>Sphingobacteriia</taxon>
        <taxon>Sphingobacteriales</taxon>
        <taxon>Sphingobacteriaceae</taxon>
        <taxon>Mucilaginibacter</taxon>
    </lineage>
</organism>
<dbReference type="SUPFAM" id="SSF82185">
    <property type="entry name" value="Histone H3 K4-specific methyltransferase SET7/9 N-terminal domain"/>
    <property type="match status" value="1"/>
</dbReference>
<evidence type="ECO:0000256" key="1">
    <source>
        <dbReference type="SAM" id="SignalP"/>
    </source>
</evidence>
<proteinExistence type="predicted"/>
<keyword evidence="3" id="KW-1185">Reference proteome</keyword>
<dbReference type="Gene3D" id="2.20.110.10">
    <property type="entry name" value="Histone H3 K4-specific methyltransferase SET7/9 N-terminal domain"/>
    <property type="match status" value="1"/>
</dbReference>
<comment type="caution">
    <text evidence="2">The sequence shown here is derived from an EMBL/GenBank/DDBJ whole genome shotgun (WGS) entry which is preliminary data.</text>
</comment>
<accession>A0A934UP25</accession>
<evidence type="ECO:0008006" key="4">
    <source>
        <dbReference type="Google" id="ProtNLM"/>
    </source>
</evidence>
<feature type="signal peptide" evidence="1">
    <location>
        <begin position="1"/>
        <end position="20"/>
    </location>
</feature>
<dbReference type="RefSeq" id="WP_200067522.1">
    <property type="nucleotide sequence ID" value="NZ_JAEHFW010000003.1"/>
</dbReference>
<keyword evidence="1" id="KW-0732">Signal</keyword>
<dbReference type="EMBL" id="JAEHFW010000003">
    <property type="protein sequence ID" value="MBK0380994.1"/>
    <property type="molecule type" value="Genomic_DNA"/>
</dbReference>
<sequence>MLKKYILFFTTILLLNNCFAQEKVETEERKEKITDNVREIFNVLKSDGYTRQGLYQALYKRKTPVASGMYDHGKKIGLWRFFDPDGKILETYNYTAGKMYYEAKEDTTSYIRYFVDKELDSTDVVTKPIKIGGRYYGYLPYIRYFVIPSDFVFYSKDLFSAVVELLISPGGRLADYKVHLVAPGVDKAINMNLNFPNEEDKIFTPATLNGQPIASRIMIRCVIKGNDHIDFDR</sequence>
<dbReference type="Proteomes" id="UP000613193">
    <property type="component" value="Unassembled WGS sequence"/>
</dbReference>